<protein>
    <submittedName>
        <fullName evidence="11">Catalase-like</fullName>
    </submittedName>
</protein>
<dbReference type="GO" id="GO:0042744">
    <property type="term" value="P:hydrogen peroxide catabolic process"/>
    <property type="evidence" value="ECO:0007669"/>
    <property type="project" value="TreeGrafter"/>
</dbReference>
<keyword evidence="10" id="KW-1185">Reference proteome</keyword>
<dbReference type="GO" id="GO:0005739">
    <property type="term" value="C:mitochondrion"/>
    <property type="evidence" value="ECO:0007669"/>
    <property type="project" value="TreeGrafter"/>
</dbReference>
<evidence type="ECO:0000256" key="8">
    <source>
        <dbReference type="SAM" id="SignalP"/>
    </source>
</evidence>
<dbReference type="RefSeq" id="XP_035450053.2">
    <property type="nucleotide sequence ID" value="XM_035594160.2"/>
</dbReference>
<dbReference type="SMART" id="SM01060">
    <property type="entry name" value="Catalase"/>
    <property type="match status" value="1"/>
</dbReference>
<name>A0A9R0DEC1_SPOFR</name>
<evidence type="ECO:0000256" key="7">
    <source>
        <dbReference type="PIRSR" id="PIRSR038928-2"/>
    </source>
</evidence>
<evidence type="ECO:0000256" key="4">
    <source>
        <dbReference type="ARBA" id="ARBA00022723"/>
    </source>
</evidence>
<feature type="binding site" description="axial binding residue" evidence="7">
    <location>
        <position position="376"/>
    </location>
    <ligand>
        <name>heme</name>
        <dbReference type="ChEBI" id="CHEBI:30413"/>
    </ligand>
    <ligandPart>
        <name>Fe</name>
        <dbReference type="ChEBI" id="CHEBI:18248"/>
    </ligandPart>
</feature>
<dbReference type="AlphaFoldDB" id="A0A9R0DEC1"/>
<keyword evidence="4 7" id="KW-0479">Metal-binding</keyword>
<evidence type="ECO:0000259" key="9">
    <source>
        <dbReference type="SMART" id="SM01060"/>
    </source>
</evidence>
<evidence type="ECO:0000313" key="10">
    <source>
        <dbReference type="Proteomes" id="UP000829999"/>
    </source>
</evidence>
<dbReference type="GO" id="GO:0042542">
    <property type="term" value="P:response to hydrogen peroxide"/>
    <property type="evidence" value="ECO:0007669"/>
    <property type="project" value="TreeGrafter"/>
</dbReference>
<proteinExistence type="inferred from homology"/>
<dbReference type="GO" id="GO:0046872">
    <property type="term" value="F:metal ion binding"/>
    <property type="evidence" value="ECO:0007669"/>
    <property type="project" value="UniProtKB-KW"/>
</dbReference>
<comment type="cofactor">
    <cofactor evidence="7">
        <name>heme</name>
        <dbReference type="ChEBI" id="CHEBI:30413"/>
    </cofactor>
</comment>
<keyword evidence="5" id="KW-0560">Oxidoreductase</keyword>
<accession>A0A9R0DEC1</accession>
<dbReference type="GO" id="GO:0020037">
    <property type="term" value="F:heme binding"/>
    <property type="evidence" value="ECO:0007669"/>
    <property type="project" value="InterPro"/>
</dbReference>
<dbReference type="InterPro" id="IPR024711">
    <property type="entry name" value="Catalase_clade1/3"/>
</dbReference>
<dbReference type="PIRSF" id="PIRSF038928">
    <property type="entry name" value="Catalase_clade1-3"/>
    <property type="match status" value="1"/>
</dbReference>
<evidence type="ECO:0000256" key="3">
    <source>
        <dbReference type="ARBA" id="ARBA00022617"/>
    </source>
</evidence>
<feature type="chain" id="PRO_5040182209" evidence="8">
    <location>
        <begin position="20"/>
        <end position="555"/>
    </location>
</feature>
<feature type="domain" description="Catalase core" evidence="9">
    <location>
        <begin position="50"/>
        <end position="429"/>
    </location>
</feature>
<dbReference type="GeneID" id="118276032"/>
<comment type="similarity">
    <text evidence="1">Belongs to the catalase family.</text>
</comment>
<dbReference type="InterPro" id="IPR020835">
    <property type="entry name" value="Catalase_sf"/>
</dbReference>
<dbReference type="Proteomes" id="UP000829999">
    <property type="component" value="Chromosome 31"/>
</dbReference>
<dbReference type="InterPro" id="IPR011614">
    <property type="entry name" value="Catalase_core"/>
</dbReference>
<keyword evidence="6 7" id="KW-0408">Iron</keyword>
<evidence type="ECO:0000313" key="11">
    <source>
        <dbReference type="RefSeq" id="XP_035450053.2"/>
    </source>
</evidence>
<dbReference type="Pfam" id="PF00199">
    <property type="entry name" value="Catalase"/>
    <property type="match status" value="1"/>
</dbReference>
<gene>
    <name evidence="11" type="primary">LOC118276032</name>
</gene>
<dbReference type="PRINTS" id="PR00067">
    <property type="entry name" value="CATALASE"/>
</dbReference>
<keyword evidence="2" id="KW-0575">Peroxidase</keyword>
<dbReference type="PANTHER" id="PTHR11465">
    <property type="entry name" value="CATALASE"/>
    <property type="match status" value="1"/>
</dbReference>
<dbReference type="PANTHER" id="PTHR11465:SF9">
    <property type="entry name" value="CATALASE"/>
    <property type="match status" value="1"/>
</dbReference>
<dbReference type="Gene3D" id="2.40.180.10">
    <property type="entry name" value="Catalase core domain"/>
    <property type="match status" value="1"/>
</dbReference>
<evidence type="ECO:0000256" key="5">
    <source>
        <dbReference type="ARBA" id="ARBA00023002"/>
    </source>
</evidence>
<feature type="signal peptide" evidence="8">
    <location>
        <begin position="1"/>
        <end position="19"/>
    </location>
</feature>
<evidence type="ECO:0000256" key="1">
    <source>
        <dbReference type="ARBA" id="ARBA00005329"/>
    </source>
</evidence>
<organism evidence="10 11">
    <name type="scientific">Spodoptera frugiperda</name>
    <name type="common">Fall armyworm</name>
    <dbReference type="NCBI Taxonomy" id="7108"/>
    <lineage>
        <taxon>Eukaryota</taxon>
        <taxon>Metazoa</taxon>
        <taxon>Ecdysozoa</taxon>
        <taxon>Arthropoda</taxon>
        <taxon>Hexapoda</taxon>
        <taxon>Insecta</taxon>
        <taxon>Pterygota</taxon>
        <taxon>Neoptera</taxon>
        <taxon>Endopterygota</taxon>
        <taxon>Lepidoptera</taxon>
        <taxon>Glossata</taxon>
        <taxon>Ditrysia</taxon>
        <taxon>Noctuoidea</taxon>
        <taxon>Noctuidae</taxon>
        <taxon>Amphipyrinae</taxon>
        <taxon>Spodoptera</taxon>
    </lineage>
</organism>
<dbReference type="GO" id="GO:0005777">
    <property type="term" value="C:peroxisome"/>
    <property type="evidence" value="ECO:0007669"/>
    <property type="project" value="TreeGrafter"/>
</dbReference>
<dbReference type="GO" id="GO:0004096">
    <property type="term" value="F:catalase activity"/>
    <property type="evidence" value="ECO:0007669"/>
    <property type="project" value="InterPro"/>
</dbReference>
<keyword evidence="3 7" id="KW-0349">Heme</keyword>
<evidence type="ECO:0000256" key="6">
    <source>
        <dbReference type="ARBA" id="ARBA00023004"/>
    </source>
</evidence>
<keyword evidence="8" id="KW-0732">Signal</keyword>
<evidence type="ECO:0000256" key="2">
    <source>
        <dbReference type="ARBA" id="ARBA00022559"/>
    </source>
</evidence>
<sequence>MKQLVVSVVVCVVVHCVAAIRYHNETRPSPVYRQLSEFLHEHPKPIGVFTRQTGDPMDIRDTVTMNTNILDNKNFFIETSNLVRERIPERIVHAKGYGAFGYFEVTHDVSQYTKADVFNGIGKKTPLVGRFSTAIENLGGSDLLRETRALALKMYTKEGNLDFLSLHVPIFLYNEPLDFIRFVHAMKRNPRTNLFDNAMRWDFFNLKPQFLHTILWLLSDFGLPAGYRRMDVFPIHVYEIYNKHGERYFVKFNFRTTLGLSNLTNAQAAALNLESPDSFNIDLYNAIAEKKYPSWRLEMDILTKEDLKKVDYDPFDLTRLWKRGTYRTVTIGRIVFNANVDNAFKDIEQLALSPDNLVPGILGPHDEVFKSRRISYPDAQNYRLGGNHLNIQVNAPLYDKTYNRDGMPPVRGNMKYAPNYYPNSFHGPMPYVDEARPTEMLKILHSNAIDLQPLNEFYNEIVDTDAHRQRIADNLAETMINLPAGLLKRSIYVLTLIDIGLGRRVRNALQVLKHVDQEARRNQIAECIANVNEASMRPRNKLQKTYLLPYSHGRN</sequence>
<dbReference type="OrthoDB" id="6880011at2759"/>
<dbReference type="InterPro" id="IPR018028">
    <property type="entry name" value="Catalase"/>
</dbReference>
<dbReference type="PROSITE" id="PS51402">
    <property type="entry name" value="CATALASE_3"/>
    <property type="match status" value="1"/>
</dbReference>
<reference evidence="11" key="1">
    <citation type="submission" date="2025-08" db="UniProtKB">
        <authorList>
            <consortium name="RefSeq"/>
        </authorList>
    </citation>
    <scope>IDENTIFICATION</scope>
    <source>
        <tissue evidence="11">Whole larval tissue</tissue>
    </source>
</reference>
<dbReference type="SUPFAM" id="SSF56634">
    <property type="entry name" value="Heme-dependent catalase-like"/>
    <property type="match status" value="1"/>
</dbReference>